<sequence length="102" mass="10932">MQTADLWISGNLTPAGLPSGMARRASAGSAASAPSPRTSGDRTMHFDVLEERVGRWGWSLRDAYGQEVAHSPMPYPSRVQASAAALAFSQLVAYAGKQMRRP</sequence>
<dbReference type="RefSeq" id="WP_244474450.1">
    <property type="nucleotide sequence ID" value="NZ_LR743511.1"/>
</dbReference>
<dbReference type="InterPro" id="IPR036913">
    <property type="entry name" value="YegP-like_sf"/>
</dbReference>
<organism evidence="2">
    <name type="scientific">Methylobacterium bullatum</name>
    <dbReference type="NCBI Taxonomy" id="570505"/>
    <lineage>
        <taxon>Bacteria</taxon>
        <taxon>Pseudomonadati</taxon>
        <taxon>Pseudomonadota</taxon>
        <taxon>Alphaproteobacteria</taxon>
        <taxon>Hyphomicrobiales</taxon>
        <taxon>Methylobacteriaceae</taxon>
        <taxon>Methylobacterium</taxon>
    </lineage>
</organism>
<evidence type="ECO:0008006" key="3">
    <source>
        <dbReference type="Google" id="ProtNLM"/>
    </source>
</evidence>
<dbReference type="AlphaFoldDB" id="A0A679K8W5"/>
<proteinExistence type="predicted"/>
<feature type="compositionally biased region" description="Low complexity" evidence="1">
    <location>
        <begin position="18"/>
        <end position="38"/>
    </location>
</feature>
<dbReference type="EMBL" id="LR743511">
    <property type="protein sequence ID" value="CAA2144400.1"/>
    <property type="molecule type" value="Genomic_DNA"/>
</dbReference>
<evidence type="ECO:0000313" key="2">
    <source>
        <dbReference type="EMBL" id="CAA2144400.1"/>
    </source>
</evidence>
<evidence type="ECO:0000256" key="1">
    <source>
        <dbReference type="SAM" id="MobiDB-lite"/>
    </source>
</evidence>
<reference evidence="2" key="1">
    <citation type="submission" date="2019-12" db="EMBL/GenBank/DDBJ databases">
        <authorList>
            <person name="Cremers G."/>
        </authorList>
    </citation>
    <scope>NUCLEOTIDE SEQUENCE</scope>
    <source>
        <strain evidence="2">Mbul2</strain>
    </source>
</reference>
<gene>
    <name evidence="2" type="ORF">MBLL_03523</name>
</gene>
<dbReference type="SUPFAM" id="SSF160113">
    <property type="entry name" value="YegP-like"/>
    <property type="match status" value="1"/>
</dbReference>
<protein>
    <recommendedName>
        <fullName evidence="3">DUF1508 domain-containing protein</fullName>
    </recommendedName>
</protein>
<feature type="region of interest" description="Disordered" evidence="1">
    <location>
        <begin position="1"/>
        <end position="43"/>
    </location>
</feature>
<name>A0A679K8W5_9HYPH</name>
<accession>A0A679K8W5</accession>